<dbReference type="EMBL" id="CAJVPY010046181">
    <property type="protein sequence ID" value="CAG8810322.1"/>
    <property type="molecule type" value="Genomic_DNA"/>
</dbReference>
<feature type="region of interest" description="Disordered" evidence="1">
    <location>
        <begin position="29"/>
        <end position="49"/>
    </location>
</feature>
<comment type="caution">
    <text evidence="2">The sequence shown here is derived from an EMBL/GenBank/DDBJ whole genome shotgun (WGS) entry which is preliminary data.</text>
</comment>
<dbReference type="Proteomes" id="UP000789405">
    <property type="component" value="Unassembled WGS sequence"/>
</dbReference>
<evidence type="ECO:0000313" key="3">
    <source>
        <dbReference type="Proteomes" id="UP000789405"/>
    </source>
</evidence>
<evidence type="ECO:0000313" key="2">
    <source>
        <dbReference type="EMBL" id="CAG8810322.1"/>
    </source>
</evidence>
<feature type="non-terminal residue" evidence="2">
    <location>
        <position position="1"/>
    </location>
</feature>
<evidence type="ECO:0000256" key="1">
    <source>
        <dbReference type="SAM" id="MobiDB-lite"/>
    </source>
</evidence>
<gene>
    <name evidence="2" type="ORF">DERYTH_LOCUS25279</name>
</gene>
<proteinExistence type="predicted"/>
<dbReference type="AlphaFoldDB" id="A0A9N9K4F4"/>
<reference evidence="2" key="1">
    <citation type="submission" date="2021-06" db="EMBL/GenBank/DDBJ databases">
        <authorList>
            <person name="Kallberg Y."/>
            <person name="Tangrot J."/>
            <person name="Rosling A."/>
        </authorList>
    </citation>
    <scope>NUCLEOTIDE SEQUENCE</scope>
    <source>
        <strain evidence="2">MA453B</strain>
    </source>
</reference>
<organism evidence="2 3">
    <name type="scientific">Dentiscutata erythropus</name>
    <dbReference type="NCBI Taxonomy" id="1348616"/>
    <lineage>
        <taxon>Eukaryota</taxon>
        <taxon>Fungi</taxon>
        <taxon>Fungi incertae sedis</taxon>
        <taxon>Mucoromycota</taxon>
        <taxon>Glomeromycotina</taxon>
        <taxon>Glomeromycetes</taxon>
        <taxon>Diversisporales</taxon>
        <taxon>Gigasporaceae</taxon>
        <taxon>Dentiscutata</taxon>
    </lineage>
</organism>
<accession>A0A9N9K4F4</accession>
<protein>
    <submittedName>
        <fullName evidence="2">24803_t:CDS:1</fullName>
    </submittedName>
</protein>
<name>A0A9N9K4F4_9GLOM</name>
<keyword evidence="3" id="KW-1185">Reference proteome</keyword>
<sequence length="49" mass="5849">EEYKKRYLKSFFDTVNKYCEYLKTKESDNAVKPSQKEPGQGIKFPSIER</sequence>